<comment type="function">
    <text evidence="3 6">Allows the formation of correctly charged Asn-tRNA(Asn) or Gln-tRNA(Gln) through the transamidation of misacylated Asp-tRNA(Asn) or Glu-tRNA(Gln) in organisms which lack either or both of asparaginyl-tRNA or glutaminyl-tRNA synthetases. The reaction takes place in the presence of glutamine and ATP through an activated phospho-Asp-tRNA(Asn) or phospho-Glu-tRNA(Gln).</text>
</comment>
<dbReference type="SUPFAM" id="SSF141000">
    <property type="entry name" value="Glu-tRNAGln amidotransferase C subunit"/>
    <property type="match status" value="1"/>
</dbReference>
<evidence type="ECO:0000256" key="1">
    <source>
        <dbReference type="ARBA" id="ARBA00010757"/>
    </source>
</evidence>
<evidence type="ECO:0000256" key="6">
    <source>
        <dbReference type="HAMAP-Rule" id="MF_00122"/>
    </source>
</evidence>
<dbReference type="EC" id="6.3.5.-" evidence="6"/>
<comment type="catalytic activity">
    <reaction evidence="5 6">
        <text>L-glutamyl-tRNA(Gln) + L-glutamine + ATP + H2O = L-glutaminyl-tRNA(Gln) + L-glutamate + ADP + phosphate + H(+)</text>
        <dbReference type="Rhea" id="RHEA:17521"/>
        <dbReference type="Rhea" id="RHEA-COMP:9681"/>
        <dbReference type="Rhea" id="RHEA-COMP:9684"/>
        <dbReference type="ChEBI" id="CHEBI:15377"/>
        <dbReference type="ChEBI" id="CHEBI:15378"/>
        <dbReference type="ChEBI" id="CHEBI:29985"/>
        <dbReference type="ChEBI" id="CHEBI:30616"/>
        <dbReference type="ChEBI" id="CHEBI:43474"/>
        <dbReference type="ChEBI" id="CHEBI:58359"/>
        <dbReference type="ChEBI" id="CHEBI:78520"/>
        <dbReference type="ChEBI" id="CHEBI:78521"/>
        <dbReference type="ChEBI" id="CHEBI:456216"/>
    </reaction>
</comment>
<dbReference type="EMBL" id="QMAU01000015">
    <property type="protein sequence ID" value="RXI58079.1"/>
    <property type="molecule type" value="Genomic_DNA"/>
</dbReference>
<protein>
    <recommendedName>
        <fullName evidence="6">Aspartyl/glutamyl-tRNA(Asn/Gln) amidotransferase subunit C</fullName>
        <shortName evidence="6">Asp/Glu-ADT subunit C</shortName>
        <ecNumber evidence="6">6.3.5.-</ecNumber>
    </recommendedName>
</protein>
<dbReference type="PANTHER" id="PTHR15004:SF0">
    <property type="entry name" value="GLUTAMYL-TRNA(GLN) AMIDOTRANSFERASE SUBUNIT C, MITOCHONDRIAL"/>
    <property type="match status" value="1"/>
</dbReference>
<evidence type="ECO:0000313" key="7">
    <source>
        <dbReference type="EMBL" id="RXI58079.1"/>
    </source>
</evidence>
<comment type="caution">
    <text evidence="7">The sequence shown here is derived from an EMBL/GenBank/DDBJ whole genome shotgun (WGS) entry which is preliminary data.</text>
</comment>
<comment type="subunit">
    <text evidence="2 6">Heterotrimer of A, B and C subunits.</text>
</comment>
<proteinExistence type="inferred from homology"/>
<name>A0ABY0ERS4_CLOTA</name>
<evidence type="ECO:0000256" key="4">
    <source>
        <dbReference type="ARBA" id="ARBA00047380"/>
    </source>
</evidence>
<gene>
    <name evidence="6" type="primary">gatC</name>
    <name evidence="7" type="ORF">DP131_02950</name>
</gene>
<dbReference type="InterPro" id="IPR003837">
    <property type="entry name" value="GatC"/>
</dbReference>
<keyword evidence="6" id="KW-0648">Protein biosynthesis</keyword>
<dbReference type="PANTHER" id="PTHR15004">
    <property type="entry name" value="GLUTAMYL-TRNA(GLN) AMIDOTRANSFERASE SUBUNIT C, MITOCHONDRIAL"/>
    <property type="match status" value="1"/>
</dbReference>
<reference evidence="7 8" key="1">
    <citation type="submission" date="2018-06" db="EMBL/GenBank/DDBJ databases">
        <title>Genome conservation of Clostridium tetani.</title>
        <authorList>
            <person name="Bruggemann H."/>
            <person name="Popoff M.R."/>
        </authorList>
    </citation>
    <scope>NUCLEOTIDE SEQUENCE [LARGE SCALE GENOMIC DNA]</scope>
    <source>
        <strain evidence="7 8">63.05</strain>
    </source>
</reference>
<dbReference type="Gene3D" id="1.10.20.60">
    <property type="entry name" value="Glu-tRNAGln amidotransferase C subunit, N-terminal domain"/>
    <property type="match status" value="1"/>
</dbReference>
<organism evidence="7 8">
    <name type="scientific">Clostridium tetani</name>
    <dbReference type="NCBI Taxonomy" id="1513"/>
    <lineage>
        <taxon>Bacteria</taxon>
        <taxon>Bacillati</taxon>
        <taxon>Bacillota</taxon>
        <taxon>Clostridia</taxon>
        <taxon>Eubacteriales</taxon>
        <taxon>Clostridiaceae</taxon>
        <taxon>Clostridium</taxon>
    </lineage>
</organism>
<accession>A0ABY0ERS4</accession>
<evidence type="ECO:0000256" key="3">
    <source>
        <dbReference type="ARBA" id="ARBA00024799"/>
    </source>
</evidence>
<sequence length="96" mass="11335">MSVTKKDVEHVAELARIELSETEKENMIEDLNKVLDYVKKLEELDTESEDIIVNPYYIENKFRSDEIEESMSIDEVMVNAPERLEEYILVPRIIED</sequence>
<dbReference type="HAMAP" id="MF_00122">
    <property type="entry name" value="GatC"/>
    <property type="match status" value="1"/>
</dbReference>
<dbReference type="Proteomes" id="UP000290273">
    <property type="component" value="Unassembled WGS sequence"/>
</dbReference>
<evidence type="ECO:0000313" key="8">
    <source>
        <dbReference type="Proteomes" id="UP000290273"/>
    </source>
</evidence>
<dbReference type="NCBIfam" id="TIGR00135">
    <property type="entry name" value="gatC"/>
    <property type="match status" value="1"/>
</dbReference>
<dbReference type="InterPro" id="IPR036113">
    <property type="entry name" value="Asp/Glu-ADT_sf_sub_c"/>
</dbReference>
<keyword evidence="6" id="KW-0436">Ligase</keyword>
<keyword evidence="6" id="KW-0547">Nucleotide-binding</keyword>
<evidence type="ECO:0000256" key="5">
    <source>
        <dbReference type="ARBA" id="ARBA00047913"/>
    </source>
</evidence>
<comment type="similarity">
    <text evidence="1 6">Belongs to the GatC family.</text>
</comment>
<comment type="catalytic activity">
    <reaction evidence="4 6">
        <text>L-aspartyl-tRNA(Asn) + L-glutamine + ATP + H2O = L-asparaginyl-tRNA(Asn) + L-glutamate + ADP + phosphate + 2 H(+)</text>
        <dbReference type="Rhea" id="RHEA:14513"/>
        <dbReference type="Rhea" id="RHEA-COMP:9674"/>
        <dbReference type="Rhea" id="RHEA-COMP:9677"/>
        <dbReference type="ChEBI" id="CHEBI:15377"/>
        <dbReference type="ChEBI" id="CHEBI:15378"/>
        <dbReference type="ChEBI" id="CHEBI:29985"/>
        <dbReference type="ChEBI" id="CHEBI:30616"/>
        <dbReference type="ChEBI" id="CHEBI:43474"/>
        <dbReference type="ChEBI" id="CHEBI:58359"/>
        <dbReference type="ChEBI" id="CHEBI:78515"/>
        <dbReference type="ChEBI" id="CHEBI:78516"/>
        <dbReference type="ChEBI" id="CHEBI:456216"/>
    </reaction>
</comment>
<dbReference type="RefSeq" id="WP_023439381.1">
    <property type="nucleotide sequence ID" value="NZ_CASHSW010000027.1"/>
</dbReference>
<evidence type="ECO:0000256" key="2">
    <source>
        <dbReference type="ARBA" id="ARBA00011123"/>
    </source>
</evidence>
<dbReference type="Pfam" id="PF02686">
    <property type="entry name" value="GatC"/>
    <property type="match status" value="1"/>
</dbReference>
<keyword evidence="6" id="KW-0067">ATP-binding</keyword>